<name>A0AAJ6QM59_9ACAR</name>
<protein>
    <recommendedName>
        <fullName evidence="3">Purple acid phosphatase</fullName>
        <ecNumber evidence="3">3.1.3.2</ecNumber>
    </recommendedName>
</protein>
<dbReference type="InterPro" id="IPR041792">
    <property type="entry name" value="MPP_PAP"/>
</dbReference>
<dbReference type="Pfam" id="PF16656">
    <property type="entry name" value="Pur_ac_phosph_N"/>
    <property type="match status" value="1"/>
</dbReference>
<feature type="domain" description="Purple acid phosphatase C-terminal" evidence="5">
    <location>
        <begin position="364"/>
        <end position="425"/>
    </location>
</feature>
<dbReference type="KEGG" id="goe:100901047"/>
<comment type="catalytic activity">
    <reaction evidence="3">
        <text>a phosphate monoester + H2O = an alcohol + phosphate</text>
        <dbReference type="Rhea" id="RHEA:15017"/>
        <dbReference type="ChEBI" id="CHEBI:15377"/>
        <dbReference type="ChEBI" id="CHEBI:30879"/>
        <dbReference type="ChEBI" id="CHEBI:43474"/>
        <dbReference type="ChEBI" id="CHEBI:67140"/>
        <dbReference type="EC" id="3.1.3.2"/>
    </reaction>
</comment>
<dbReference type="GO" id="GO:0003993">
    <property type="term" value="F:acid phosphatase activity"/>
    <property type="evidence" value="ECO:0007669"/>
    <property type="project" value="UniProtKB-EC"/>
</dbReference>
<dbReference type="InterPro" id="IPR008963">
    <property type="entry name" value="Purple_acid_Pase-like_N"/>
</dbReference>
<dbReference type="InterPro" id="IPR015914">
    <property type="entry name" value="PAPs_N"/>
</dbReference>
<dbReference type="AlphaFoldDB" id="A0AAJ6QM59"/>
<keyword evidence="3" id="KW-0378">Hydrolase</keyword>
<feature type="chain" id="PRO_5042315933" description="Purple acid phosphatase" evidence="3">
    <location>
        <begin position="19"/>
        <end position="439"/>
    </location>
</feature>
<evidence type="ECO:0000313" key="8">
    <source>
        <dbReference type="RefSeq" id="XP_003737151.1"/>
    </source>
</evidence>
<dbReference type="SUPFAM" id="SSF56300">
    <property type="entry name" value="Metallo-dependent phosphatases"/>
    <property type="match status" value="1"/>
</dbReference>
<dbReference type="InterPro" id="IPR004843">
    <property type="entry name" value="Calcineurin-like_PHP"/>
</dbReference>
<comment type="similarity">
    <text evidence="3">Belongs to the metallophosphoesterase superfamily. Purple acid phosphatase family.</text>
</comment>
<dbReference type="Pfam" id="PF00149">
    <property type="entry name" value="Metallophos"/>
    <property type="match status" value="1"/>
</dbReference>
<evidence type="ECO:0000256" key="2">
    <source>
        <dbReference type="ARBA" id="ARBA00023180"/>
    </source>
</evidence>
<evidence type="ECO:0000259" key="5">
    <source>
        <dbReference type="Pfam" id="PF14008"/>
    </source>
</evidence>
<feature type="domain" description="Purple acid phosphatase N-terminal" evidence="6">
    <location>
        <begin position="25"/>
        <end position="120"/>
    </location>
</feature>
<evidence type="ECO:0000256" key="3">
    <source>
        <dbReference type="RuleBase" id="RU361203"/>
    </source>
</evidence>
<sequence>MRFHVSLLVSICVLRASADEIHLQPEQIHLSLGSDPSQMVVTWLTVDETATPRVRFGAAGSGPPKFDREETGYSTLYVDGGTEQRKMYIHRAFMTSLAPGETYYYHVGSTDGWSSMFWFKAQRNDSAFAPTLAVYGDLGNVNGHSIPFLQEETQRGVIDAILHVGDLAYDMNSDNARVGDEFMRQIEPIAAYVPYQTCPGNHENAYNFSNYDYRFSMVQSNGEINNHYYSFNYGPAHIISYSTEFYFFIWFGWHQIKYQYEWLERDLIEATKPENRAKHPWIIVMGHRPMYCSNDDDDDCRFKESIVRRGIPIMHAYGLEDLFYKYGVDLEFSAHEHSYERLWPIYDRKVYNGSLSAPYTNPKAPVHIITGSAGCQEYVDPFVKNPADWSAFRISDYGYTRMTLHNATHISLEQMSAIKEGQIVDRISIIKDHHGPYSP</sequence>
<dbReference type="Gene3D" id="3.60.21.10">
    <property type="match status" value="1"/>
</dbReference>
<dbReference type="GO" id="GO:0046872">
    <property type="term" value="F:metal ion binding"/>
    <property type="evidence" value="ECO:0007669"/>
    <property type="project" value="InterPro"/>
</dbReference>
<dbReference type="InterPro" id="IPR025733">
    <property type="entry name" value="PAPs_C"/>
</dbReference>
<keyword evidence="1 3" id="KW-0732">Signal</keyword>
<gene>
    <name evidence="8" type="primary">LOC100901047</name>
</gene>
<dbReference type="GeneID" id="100901047"/>
<dbReference type="PANTHER" id="PTHR45867">
    <property type="entry name" value="PURPLE ACID PHOSPHATASE"/>
    <property type="match status" value="1"/>
</dbReference>
<dbReference type="PANTHER" id="PTHR45867:SF3">
    <property type="entry name" value="ACID PHOSPHATASE TYPE 7"/>
    <property type="match status" value="1"/>
</dbReference>
<evidence type="ECO:0000313" key="7">
    <source>
        <dbReference type="Proteomes" id="UP000694867"/>
    </source>
</evidence>
<dbReference type="EC" id="3.1.3.2" evidence="3"/>
<evidence type="ECO:0000259" key="4">
    <source>
        <dbReference type="Pfam" id="PF00149"/>
    </source>
</evidence>
<dbReference type="Pfam" id="PF14008">
    <property type="entry name" value="Metallophos_C"/>
    <property type="match status" value="1"/>
</dbReference>
<keyword evidence="7" id="KW-1185">Reference proteome</keyword>
<dbReference type="RefSeq" id="XP_003737151.1">
    <property type="nucleotide sequence ID" value="XM_003737103.2"/>
</dbReference>
<dbReference type="SUPFAM" id="SSF49363">
    <property type="entry name" value="Purple acid phosphatase, N-terminal domain"/>
    <property type="match status" value="1"/>
</dbReference>
<feature type="signal peptide" evidence="3">
    <location>
        <begin position="1"/>
        <end position="18"/>
    </location>
</feature>
<keyword evidence="2" id="KW-0325">Glycoprotein</keyword>
<organism evidence="7 8">
    <name type="scientific">Galendromus occidentalis</name>
    <name type="common">western predatory mite</name>
    <dbReference type="NCBI Taxonomy" id="34638"/>
    <lineage>
        <taxon>Eukaryota</taxon>
        <taxon>Metazoa</taxon>
        <taxon>Ecdysozoa</taxon>
        <taxon>Arthropoda</taxon>
        <taxon>Chelicerata</taxon>
        <taxon>Arachnida</taxon>
        <taxon>Acari</taxon>
        <taxon>Parasitiformes</taxon>
        <taxon>Mesostigmata</taxon>
        <taxon>Gamasina</taxon>
        <taxon>Phytoseioidea</taxon>
        <taxon>Phytoseiidae</taxon>
        <taxon>Typhlodrominae</taxon>
        <taxon>Galendromus</taxon>
    </lineage>
</organism>
<dbReference type="Gene3D" id="2.60.40.380">
    <property type="entry name" value="Purple acid phosphatase-like, N-terminal"/>
    <property type="match status" value="1"/>
</dbReference>
<proteinExistence type="inferred from homology"/>
<evidence type="ECO:0000259" key="6">
    <source>
        <dbReference type="Pfam" id="PF16656"/>
    </source>
</evidence>
<dbReference type="CDD" id="cd00839">
    <property type="entry name" value="MPP_PAPs"/>
    <property type="match status" value="1"/>
</dbReference>
<dbReference type="Proteomes" id="UP000694867">
    <property type="component" value="Unplaced"/>
</dbReference>
<dbReference type="InterPro" id="IPR029052">
    <property type="entry name" value="Metallo-depent_PP-like"/>
</dbReference>
<accession>A0AAJ6QM59</accession>
<feature type="domain" description="Calcineurin-like phosphoesterase" evidence="4">
    <location>
        <begin position="133"/>
        <end position="339"/>
    </location>
</feature>
<reference evidence="8" key="1">
    <citation type="submission" date="2025-08" db="UniProtKB">
        <authorList>
            <consortium name="RefSeq"/>
        </authorList>
    </citation>
    <scope>IDENTIFICATION</scope>
</reference>
<evidence type="ECO:0000256" key="1">
    <source>
        <dbReference type="ARBA" id="ARBA00022729"/>
    </source>
</evidence>